<dbReference type="InterPro" id="IPR050109">
    <property type="entry name" value="HTH-type_TetR-like_transc_reg"/>
</dbReference>
<feature type="DNA-binding region" description="H-T-H motif" evidence="4">
    <location>
        <begin position="36"/>
        <end position="55"/>
    </location>
</feature>
<evidence type="ECO:0000313" key="6">
    <source>
        <dbReference type="EMBL" id="SFY41020.1"/>
    </source>
</evidence>
<evidence type="ECO:0000256" key="3">
    <source>
        <dbReference type="ARBA" id="ARBA00023163"/>
    </source>
</evidence>
<sequence length="212" mass="22808">MTEGMSLRERKKLQTRHRLLAAATALFAERGFDKVSVAEIAEAAEVSKMTVFNYFAGKEDLVLAPMEEHIGDVARAVRDRASGESVLAAVRGQFLACVERRDPSVGMSDAPVVLRVRRLIVETPALLTRAHAFSMRSFDLLAEALVEEGEEPAIARVVAAQLIGTRNALIQANQLRLLAGESADAVAPDAVALAERAFGLLADGLADFATRP</sequence>
<proteinExistence type="predicted"/>
<dbReference type="Gene3D" id="1.10.357.10">
    <property type="entry name" value="Tetracycline Repressor, domain 2"/>
    <property type="match status" value="1"/>
</dbReference>
<dbReference type="PANTHER" id="PTHR30055">
    <property type="entry name" value="HTH-TYPE TRANSCRIPTIONAL REGULATOR RUTR"/>
    <property type="match status" value="1"/>
</dbReference>
<keyword evidence="1" id="KW-0805">Transcription regulation</keyword>
<dbReference type="Proteomes" id="UP000181909">
    <property type="component" value="Unassembled WGS sequence"/>
</dbReference>
<keyword evidence="2 4" id="KW-0238">DNA-binding</keyword>
<dbReference type="GO" id="GO:0000976">
    <property type="term" value="F:transcription cis-regulatory region binding"/>
    <property type="evidence" value="ECO:0007669"/>
    <property type="project" value="TreeGrafter"/>
</dbReference>
<dbReference type="GO" id="GO:0045892">
    <property type="term" value="P:negative regulation of DNA-templated transcription"/>
    <property type="evidence" value="ECO:0007669"/>
    <property type="project" value="UniProtKB-ARBA"/>
</dbReference>
<evidence type="ECO:0000256" key="2">
    <source>
        <dbReference type="ARBA" id="ARBA00023125"/>
    </source>
</evidence>
<evidence type="ECO:0000256" key="4">
    <source>
        <dbReference type="PROSITE-ProRule" id="PRU00335"/>
    </source>
</evidence>
<dbReference type="PRINTS" id="PR00455">
    <property type="entry name" value="HTHTETR"/>
</dbReference>
<dbReference type="PANTHER" id="PTHR30055:SF234">
    <property type="entry name" value="HTH-TYPE TRANSCRIPTIONAL REGULATOR BETI"/>
    <property type="match status" value="1"/>
</dbReference>
<dbReference type="InterPro" id="IPR009057">
    <property type="entry name" value="Homeodomain-like_sf"/>
</dbReference>
<evidence type="ECO:0000259" key="5">
    <source>
        <dbReference type="PROSITE" id="PS50977"/>
    </source>
</evidence>
<organism evidence="6 7">
    <name type="scientific">Streptomyces atratus</name>
    <dbReference type="NCBI Taxonomy" id="1893"/>
    <lineage>
        <taxon>Bacteria</taxon>
        <taxon>Bacillati</taxon>
        <taxon>Actinomycetota</taxon>
        <taxon>Actinomycetes</taxon>
        <taxon>Kitasatosporales</taxon>
        <taxon>Streptomycetaceae</taxon>
        <taxon>Streptomyces</taxon>
    </lineage>
</organism>
<dbReference type="InterPro" id="IPR001647">
    <property type="entry name" value="HTH_TetR"/>
</dbReference>
<dbReference type="AlphaFoldDB" id="A0A1K2F1C4"/>
<dbReference type="STRING" id="1893.SAMN02787144_102651"/>
<dbReference type="EMBL" id="FPJO01000026">
    <property type="protein sequence ID" value="SFY41020.1"/>
    <property type="molecule type" value="Genomic_DNA"/>
</dbReference>
<dbReference type="Pfam" id="PF00440">
    <property type="entry name" value="TetR_N"/>
    <property type="match status" value="1"/>
</dbReference>
<name>A0A1K2F1C4_STRAR</name>
<dbReference type="SUPFAM" id="SSF46689">
    <property type="entry name" value="Homeodomain-like"/>
    <property type="match status" value="1"/>
</dbReference>
<dbReference type="OrthoDB" id="3211155at2"/>
<evidence type="ECO:0000313" key="7">
    <source>
        <dbReference type="Proteomes" id="UP000181909"/>
    </source>
</evidence>
<gene>
    <name evidence="6" type="ORF">SAMN02787144_102651</name>
</gene>
<evidence type="ECO:0000256" key="1">
    <source>
        <dbReference type="ARBA" id="ARBA00023015"/>
    </source>
</evidence>
<dbReference type="RefSeq" id="WP_072488576.1">
    <property type="nucleotide sequence ID" value="NZ_FPJO01000026.1"/>
</dbReference>
<dbReference type="Gene3D" id="1.10.10.60">
    <property type="entry name" value="Homeodomain-like"/>
    <property type="match status" value="1"/>
</dbReference>
<dbReference type="PROSITE" id="PS50977">
    <property type="entry name" value="HTH_TETR_2"/>
    <property type="match status" value="1"/>
</dbReference>
<protein>
    <submittedName>
        <fullName evidence="6">Transcriptional regulator, TetR family</fullName>
    </submittedName>
</protein>
<reference evidence="6 7" key="1">
    <citation type="submission" date="2016-11" db="EMBL/GenBank/DDBJ databases">
        <authorList>
            <person name="Jaros S."/>
            <person name="Januszkiewicz K."/>
            <person name="Wedrychowicz H."/>
        </authorList>
    </citation>
    <scope>NUCLEOTIDE SEQUENCE [LARGE SCALE GENOMIC DNA]</scope>
    <source>
        <strain evidence="6 7">OK807</strain>
    </source>
</reference>
<accession>A0A1K2F1C4</accession>
<dbReference type="GO" id="GO:0003700">
    <property type="term" value="F:DNA-binding transcription factor activity"/>
    <property type="evidence" value="ECO:0007669"/>
    <property type="project" value="TreeGrafter"/>
</dbReference>
<keyword evidence="3" id="KW-0804">Transcription</keyword>
<dbReference type="FunFam" id="1.10.10.60:FF:000141">
    <property type="entry name" value="TetR family transcriptional regulator"/>
    <property type="match status" value="1"/>
</dbReference>
<feature type="domain" description="HTH tetR-type" evidence="5">
    <location>
        <begin position="13"/>
        <end position="73"/>
    </location>
</feature>